<dbReference type="RefSeq" id="WP_161353704.1">
    <property type="nucleotide sequence ID" value="NZ_WTUX01000022.1"/>
</dbReference>
<accession>A0A845M4L6</accession>
<feature type="signal peptide" evidence="2">
    <location>
        <begin position="1"/>
        <end position="19"/>
    </location>
</feature>
<gene>
    <name evidence="3" type="ORF">GQE99_19905</name>
</gene>
<feature type="chain" id="PRO_5032483712" description="Ferrochelatase" evidence="2">
    <location>
        <begin position="20"/>
        <end position="61"/>
    </location>
</feature>
<organism evidence="3 4">
    <name type="scientific">Maritimibacter harenae</name>
    <dbReference type="NCBI Taxonomy" id="2606218"/>
    <lineage>
        <taxon>Bacteria</taxon>
        <taxon>Pseudomonadati</taxon>
        <taxon>Pseudomonadota</taxon>
        <taxon>Alphaproteobacteria</taxon>
        <taxon>Rhodobacterales</taxon>
        <taxon>Roseobacteraceae</taxon>
        <taxon>Maritimibacter</taxon>
    </lineage>
</organism>
<name>A0A845M4L6_9RHOB</name>
<evidence type="ECO:0008006" key="5">
    <source>
        <dbReference type="Google" id="ProtNLM"/>
    </source>
</evidence>
<evidence type="ECO:0000313" key="3">
    <source>
        <dbReference type="EMBL" id="MZR15290.1"/>
    </source>
</evidence>
<proteinExistence type="predicted"/>
<evidence type="ECO:0000256" key="2">
    <source>
        <dbReference type="SAM" id="SignalP"/>
    </source>
</evidence>
<evidence type="ECO:0000256" key="1">
    <source>
        <dbReference type="SAM" id="Phobius"/>
    </source>
</evidence>
<keyword evidence="1" id="KW-0472">Membrane</keyword>
<protein>
    <recommendedName>
        <fullName evidence="5">Ferrochelatase</fullName>
    </recommendedName>
</protein>
<dbReference type="Proteomes" id="UP000467322">
    <property type="component" value="Unassembled WGS sequence"/>
</dbReference>
<reference evidence="3 4" key="1">
    <citation type="submission" date="2019-12" db="EMBL/GenBank/DDBJ databases">
        <title>Maritimibacter sp. nov. sp. isolated from sea sand.</title>
        <authorList>
            <person name="Kim J."/>
            <person name="Jeong S.E."/>
            <person name="Jung H.S."/>
            <person name="Jeon C.O."/>
        </authorList>
    </citation>
    <scope>NUCLEOTIDE SEQUENCE [LARGE SCALE GENOMIC DNA]</scope>
    <source>
        <strain evidence="3 4">DP07</strain>
    </source>
</reference>
<keyword evidence="2" id="KW-0732">Signal</keyword>
<dbReference type="AlphaFoldDB" id="A0A845M4L6"/>
<sequence>MKNIVVGLILATVATSAMAGAMLEPVMEPGPIVEQASAHSFDHDILVPLVFLAFMGIVLFF</sequence>
<keyword evidence="1" id="KW-1133">Transmembrane helix</keyword>
<dbReference type="EMBL" id="WTUX01000022">
    <property type="protein sequence ID" value="MZR15290.1"/>
    <property type="molecule type" value="Genomic_DNA"/>
</dbReference>
<evidence type="ECO:0000313" key="4">
    <source>
        <dbReference type="Proteomes" id="UP000467322"/>
    </source>
</evidence>
<keyword evidence="1" id="KW-0812">Transmembrane</keyword>
<comment type="caution">
    <text evidence="3">The sequence shown here is derived from an EMBL/GenBank/DDBJ whole genome shotgun (WGS) entry which is preliminary data.</text>
</comment>
<feature type="transmembrane region" description="Helical" evidence="1">
    <location>
        <begin position="43"/>
        <end position="60"/>
    </location>
</feature>
<keyword evidence="4" id="KW-1185">Reference proteome</keyword>